<protein>
    <submittedName>
        <fullName evidence="2">Uncharacterized protein</fullName>
    </submittedName>
</protein>
<gene>
    <name evidence="2" type="ORF">AVEN_204709_1</name>
</gene>
<dbReference type="EMBL" id="BGPR01006770">
    <property type="protein sequence ID" value="GBN21715.1"/>
    <property type="molecule type" value="Genomic_DNA"/>
</dbReference>
<keyword evidence="3" id="KW-1185">Reference proteome</keyword>
<evidence type="ECO:0000313" key="3">
    <source>
        <dbReference type="Proteomes" id="UP000499080"/>
    </source>
</evidence>
<accession>A0A4Y2M3S8</accession>
<dbReference type="AlphaFoldDB" id="A0A4Y2M3S8"/>
<comment type="caution">
    <text evidence="2">The sequence shown here is derived from an EMBL/GenBank/DDBJ whole genome shotgun (WGS) entry which is preliminary data.</text>
</comment>
<evidence type="ECO:0000256" key="1">
    <source>
        <dbReference type="SAM" id="MobiDB-lite"/>
    </source>
</evidence>
<feature type="compositionally biased region" description="Basic and acidic residues" evidence="1">
    <location>
        <begin position="71"/>
        <end position="89"/>
    </location>
</feature>
<sequence>MSAESVFRLFRDQRKFQSVIMKTEWGPQWSSGKTSASGQGGPRPKTQFHIRSAVYCACCEVLKSTRKFSHGKSDRASQVATRERPEKRADKAFPDCVIPEGLRLKFTAI</sequence>
<name>A0A4Y2M3S8_ARAVE</name>
<feature type="region of interest" description="Disordered" evidence="1">
    <location>
        <begin position="69"/>
        <end position="89"/>
    </location>
</feature>
<proteinExistence type="predicted"/>
<reference evidence="2 3" key="1">
    <citation type="journal article" date="2019" name="Sci. Rep.">
        <title>Orb-weaving spider Araneus ventricosus genome elucidates the spidroin gene catalogue.</title>
        <authorList>
            <person name="Kono N."/>
            <person name="Nakamura H."/>
            <person name="Ohtoshi R."/>
            <person name="Moran D.A.P."/>
            <person name="Shinohara A."/>
            <person name="Yoshida Y."/>
            <person name="Fujiwara M."/>
            <person name="Mori M."/>
            <person name="Tomita M."/>
            <person name="Arakawa K."/>
        </authorList>
    </citation>
    <scope>NUCLEOTIDE SEQUENCE [LARGE SCALE GENOMIC DNA]</scope>
</reference>
<dbReference type="Proteomes" id="UP000499080">
    <property type="component" value="Unassembled WGS sequence"/>
</dbReference>
<evidence type="ECO:0000313" key="2">
    <source>
        <dbReference type="EMBL" id="GBN21715.1"/>
    </source>
</evidence>
<organism evidence="2 3">
    <name type="scientific">Araneus ventricosus</name>
    <name type="common">Orbweaver spider</name>
    <name type="synonym">Epeira ventricosa</name>
    <dbReference type="NCBI Taxonomy" id="182803"/>
    <lineage>
        <taxon>Eukaryota</taxon>
        <taxon>Metazoa</taxon>
        <taxon>Ecdysozoa</taxon>
        <taxon>Arthropoda</taxon>
        <taxon>Chelicerata</taxon>
        <taxon>Arachnida</taxon>
        <taxon>Araneae</taxon>
        <taxon>Araneomorphae</taxon>
        <taxon>Entelegynae</taxon>
        <taxon>Araneoidea</taxon>
        <taxon>Araneidae</taxon>
        <taxon>Araneus</taxon>
    </lineage>
</organism>